<keyword evidence="6" id="KW-1185">Reference proteome</keyword>
<dbReference type="Pfam" id="PF20240">
    <property type="entry name" value="DUF6597"/>
    <property type="match status" value="1"/>
</dbReference>
<evidence type="ECO:0000313" key="6">
    <source>
        <dbReference type="Proteomes" id="UP000297739"/>
    </source>
</evidence>
<protein>
    <submittedName>
        <fullName evidence="5">Helix-turn-helix domain-containing protein</fullName>
    </submittedName>
</protein>
<dbReference type="Pfam" id="PF12833">
    <property type="entry name" value="HTH_18"/>
    <property type="match status" value="1"/>
</dbReference>
<dbReference type="InterPro" id="IPR009057">
    <property type="entry name" value="Homeodomain-like_sf"/>
</dbReference>
<comment type="caution">
    <text evidence="5">The sequence shown here is derived from an EMBL/GenBank/DDBJ whole genome shotgun (WGS) entry which is preliminary data.</text>
</comment>
<dbReference type="GO" id="GO:0003700">
    <property type="term" value="F:DNA-binding transcription factor activity"/>
    <property type="evidence" value="ECO:0007669"/>
    <property type="project" value="InterPro"/>
</dbReference>
<dbReference type="EMBL" id="SRLD01000001">
    <property type="protein sequence ID" value="TGE20221.1"/>
    <property type="molecule type" value="Genomic_DNA"/>
</dbReference>
<name>A0A4Z0PT90_9BACT</name>
<dbReference type="InterPro" id="IPR018060">
    <property type="entry name" value="HTH_AraC"/>
</dbReference>
<reference evidence="5 6" key="1">
    <citation type="submission" date="2019-04" db="EMBL/GenBank/DDBJ databases">
        <authorList>
            <person name="Feng G."/>
            <person name="Zhang J."/>
            <person name="Zhu H."/>
        </authorList>
    </citation>
    <scope>NUCLEOTIDE SEQUENCE [LARGE SCALE GENOMIC DNA]</scope>
    <source>
        <strain evidence="5 6">JCM 17223</strain>
    </source>
</reference>
<dbReference type="Gene3D" id="1.10.10.60">
    <property type="entry name" value="Homeodomain-like"/>
    <property type="match status" value="1"/>
</dbReference>
<evidence type="ECO:0000256" key="3">
    <source>
        <dbReference type="ARBA" id="ARBA00023163"/>
    </source>
</evidence>
<keyword evidence="2" id="KW-0238">DNA-binding</keyword>
<dbReference type="SMART" id="SM00342">
    <property type="entry name" value="HTH_ARAC"/>
    <property type="match status" value="1"/>
</dbReference>
<accession>A0A4Z0PT90</accession>
<evidence type="ECO:0000313" key="5">
    <source>
        <dbReference type="EMBL" id="TGE20221.1"/>
    </source>
</evidence>
<gene>
    <name evidence="5" type="ORF">E5J99_01270</name>
</gene>
<dbReference type="InterPro" id="IPR046532">
    <property type="entry name" value="DUF6597"/>
</dbReference>
<dbReference type="RefSeq" id="WP_135495896.1">
    <property type="nucleotide sequence ID" value="NZ_SRLD01000001.1"/>
</dbReference>
<dbReference type="SUPFAM" id="SSF46689">
    <property type="entry name" value="Homeodomain-like"/>
    <property type="match status" value="2"/>
</dbReference>
<feature type="domain" description="HTH araC/xylS-type" evidence="4">
    <location>
        <begin position="164"/>
        <end position="262"/>
    </location>
</feature>
<organism evidence="5 6">
    <name type="scientific">Hymenobacter elongatus</name>
    <dbReference type="NCBI Taxonomy" id="877208"/>
    <lineage>
        <taxon>Bacteria</taxon>
        <taxon>Pseudomonadati</taxon>
        <taxon>Bacteroidota</taxon>
        <taxon>Cytophagia</taxon>
        <taxon>Cytophagales</taxon>
        <taxon>Hymenobacteraceae</taxon>
        <taxon>Hymenobacter</taxon>
    </lineage>
</organism>
<dbReference type="InterPro" id="IPR050204">
    <property type="entry name" value="AraC_XylS_family_regulators"/>
</dbReference>
<evidence type="ECO:0000259" key="4">
    <source>
        <dbReference type="PROSITE" id="PS01124"/>
    </source>
</evidence>
<dbReference type="Proteomes" id="UP000297739">
    <property type="component" value="Unassembled WGS sequence"/>
</dbReference>
<keyword evidence="3" id="KW-0804">Transcription</keyword>
<dbReference type="PANTHER" id="PTHR46796">
    <property type="entry name" value="HTH-TYPE TRANSCRIPTIONAL ACTIVATOR RHAS-RELATED"/>
    <property type="match status" value="1"/>
</dbReference>
<dbReference type="PROSITE" id="PS01124">
    <property type="entry name" value="HTH_ARAC_FAMILY_2"/>
    <property type="match status" value="1"/>
</dbReference>
<keyword evidence="1" id="KW-0805">Transcription regulation</keyword>
<dbReference type="AlphaFoldDB" id="A0A4Z0PT90"/>
<evidence type="ECO:0000256" key="2">
    <source>
        <dbReference type="ARBA" id="ARBA00023125"/>
    </source>
</evidence>
<evidence type="ECO:0000256" key="1">
    <source>
        <dbReference type="ARBA" id="ARBA00023015"/>
    </source>
</evidence>
<dbReference type="OrthoDB" id="635259at2"/>
<proteinExistence type="predicted"/>
<sequence>MYIQSFLPAPALAAYVEQYCLWDVVAAPEAAVAAPVLPEVASRLSICYSHPDESLTMAGREVPATPMVEVAGMLTTRRLSSRQAGHLGGLGIYFRPTGFFSLFGVPLSAAIDTAQQPESSAGQFARELGQRVSAAPTPATRLASAEALLLRRLRWVQPTSDAMAHVAAFIQAQHGRVSVEELAQVANLSRRQLERRFVAEVGTTPKLYARIARFNYVLRLLDQAAAPDWPGISYQCGFFDQAHFIREFRSFTGESPGHYVQHYHDDAHFFWAR</sequence>
<dbReference type="GO" id="GO:0043565">
    <property type="term" value="F:sequence-specific DNA binding"/>
    <property type="evidence" value="ECO:0007669"/>
    <property type="project" value="InterPro"/>
</dbReference>